<dbReference type="Pfam" id="PF06580">
    <property type="entry name" value="His_kinase"/>
    <property type="match status" value="1"/>
</dbReference>
<dbReference type="RefSeq" id="WP_128249438.1">
    <property type="nucleotide sequence ID" value="NZ_CP034951.1"/>
</dbReference>
<keyword evidence="5" id="KW-1185">Reference proteome</keyword>
<gene>
    <name evidence="4" type="ORF">EI546_04590</name>
</gene>
<dbReference type="InterPro" id="IPR010559">
    <property type="entry name" value="Sig_transdc_His_kin_internal"/>
</dbReference>
<proteinExistence type="predicted"/>
<dbReference type="InterPro" id="IPR015943">
    <property type="entry name" value="WD40/YVTN_repeat-like_dom_sf"/>
</dbReference>
<dbReference type="KEGG" id="aev:EI546_04590"/>
<evidence type="ECO:0000259" key="3">
    <source>
        <dbReference type="Pfam" id="PF07495"/>
    </source>
</evidence>
<dbReference type="InterPro" id="IPR013783">
    <property type="entry name" value="Ig-like_fold"/>
</dbReference>
<evidence type="ECO:0008006" key="6">
    <source>
        <dbReference type="Google" id="ProtNLM"/>
    </source>
</evidence>
<feature type="domain" description="Signal transduction histidine kinase internal region" evidence="2">
    <location>
        <begin position="781"/>
        <end position="859"/>
    </location>
</feature>
<protein>
    <recommendedName>
        <fullName evidence="6">Signal transduction histidine kinase internal region domain-containing protein</fullName>
    </recommendedName>
</protein>
<feature type="domain" description="Two component regulator three Y" evidence="3">
    <location>
        <begin position="673"/>
        <end position="731"/>
    </location>
</feature>
<keyword evidence="1" id="KW-1133">Transmembrane helix</keyword>
<dbReference type="InterPro" id="IPR011123">
    <property type="entry name" value="Y_Y_Y"/>
</dbReference>
<dbReference type="GO" id="GO:0000155">
    <property type="term" value="F:phosphorelay sensor kinase activity"/>
    <property type="evidence" value="ECO:0007669"/>
    <property type="project" value="InterPro"/>
</dbReference>
<dbReference type="Gene3D" id="2.60.40.10">
    <property type="entry name" value="Immunoglobulins"/>
    <property type="match status" value="1"/>
</dbReference>
<dbReference type="Pfam" id="PF07495">
    <property type="entry name" value="Y_Y_Y"/>
    <property type="match status" value="1"/>
</dbReference>
<dbReference type="Gene3D" id="2.130.10.10">
    <property type="entry name" value="YVTN repeat-like/Quinoprotein amine dehydrogenase"/>
    <property type="match status" value="2"/>
</dbReference>
<dbReference type="EMBL" id="CP034951">
    <property type="protein sequence ID" value="QAA81046.1"/>
    <property type="molecule type" value="Genomic_DNA"/>
</dbReference>
<dbReference type="InterPro" id="IPR050640">
    <property type="entry name" value="Bact_2-comp_sensor_kinase"/>
</dbReference>
<evidence type="ECO:0000259" key="2">
    <source>
        <dbReference type="Pfam" id="PF06580"/>
    </source>
</evidence>
<accession>A0A410G199</accession>
<reference evidence="4 5" key="1">
    <citation type="submission" date="2019-01" db="EMBL/GenBank/DDBJ databases">
        <title>Complete genome sequencing of Aequorivita sp. H23M31.</title>
        <authorList>
            <person name="Bae J.-W."/>
        </authorList>
    </citation>
    <scope>NUCLEOTIDE SEQUENCE [LARGE SCALE GENOMIC DNA]</scope>
    <source>
        <strain evidence="4 5">H23M31</strain>
    </source>
</reference>
<dbReference type="PANTHER" id="PTHR34220:SF7">
    <property type="entry name" value="SENSOR HISTIDINE KINASE YPDA"/>
    <property type="match status" value="1"/>
</dbReference>
<dbReference type="Proteomes" id="UP000285517">
    <property type="component" value="Chromosome"/>
</dbReference>
<evidence type="ECO:0000313" key="4">
    <source>
        <dbReference type="EMBL" id="QAA81046.1"/>
    </source>
</evidence>
<dbReference type="SUPFAM" id="SSF63829">
    <property type="entry name" value="Calcium-dependent phosphotriesterase"/>
    <property type="match status" value="2"/>
</dbReference>
<keyword evidence="1" id="KW-0472">Membrane</keyword>
<sequence length="987" mass="113729">MDLSIKKCQVLFLWMGHFLMFSQQYLPSEGSSPTLGIPLSNIINSVSAPSGYLYVADRKGIFKYDGYRAIKLQPQKQVWSSLLVDGDYILFQDIEGLKKINTVNDNIELILKNEFTDENPNNDHFDNIFVDSKGRIWSTDFNYVKYYSPKDNKLATLLINSESKNLSKFSIFEPIQNEIWIASEYGLCIWKEEINKLQRHSNEALSKLKFSSAYFSKSSNILLATEDGKIIEISPNDSKIQYRKALPDNEVPIGFLSYNNNVFIYTHKKIFLIGKESYVEIFDSGKSNIFNVHIDITTNIFWISTDKGLLELSPRNPGIEILELPLPDSEEKNIISVVEELPDKLWILTDDGEVWSLEGDIWKLRFRKNGLKCYVLNLVNDKIVLSTQDGIHIFSDNGFQEIPFKNISPGEVIKILEVAPQEIWVVFAHQKIQRYSWPDMDLLPDRFTNPETFWKNNQWNDILMDREGMIWLAGWMPKGFGINRYDPVKHYFTDISHYGFNNSKSDFVGDYYNRISLTDSSNLLFSAYGGFNEVDENGRVLKKVDINQYPISDSHLEGISSDKKGNVFFATASGLNVYRRDLDKVVQFQNVDGIPEETLLNAFTTLKDGKFAIGISNGIVIIDPDKILATQLQNRFAISEIKIDGILQSEIKSDIELSKDQTDLTVYFSNLSFLDPSKVRYQYRFIDSNNWIDLGHNPELSINHISPGIYHIQVRSEDNLFNIQKKILSLSILANPPFFKSNLFYFLLLLLIIIVVVLIQKYLTARKHKDAAYQQKIKETEMQMLRSQMNPHFMFNTLNSINSYIIQNKTEDASAYLTTFSKLMRSILQNSKEQWITLDNELETLRLYIDLESARLEHSFSYEIKVEEEVDPNSIQVPPLIIQPFVENAIWHGLRNKRGKGNLKISVWKPSENELQISIEDNGVGRERSTQLKTNQVSHKSFGMEITLDRLKMLDSDNNIVIEDLYDSDKNPLGTKIILTIKISDHD</sequence>
<dbReference type="OrthoDB" id="9809670at2"/>
<name>A0A410G199_9FLAO</name>
<dbReference type="InterPro" id="IPR036890">
    <property type="entry name" value="HATPase_C_sf"/>
</dbReference>
<evidence type="ECO:0000313" key="5">
    <source>
        <dbReference type="Proteomes" id="UP000285517"/>
    </source>
</evidence>
<feature type="transmembrane region" description="Helical" evidence="1">
    <location>
        <begin position="743"/>
        <end position="759"/>
    </location>
</feature>
<dbReference type="GO" id="GO:0016020">
    <property type="term" value="C:membrane"/>
    <property type="evidence" value="ECO:0007669"/>
    <property type="project" value="InterPro"/>
</dbReference>
<dbReference type="Gene3D" id="3.30.565.10">
    <property type="entry name" value="Histidine kinase-like ATPase, C-terminal domain"/>
    <property type="match status" value="1"/>
</dbReference>
<evidence type="ECO:0000256" key="1">
    <source>
        <dbReference type="SAM" id="Phobius"/>
    </source>
</evidence>
<dbReference type="SUPFAM" id="SSF55874">
    <property type="entry name" value="ATPase domain of HSP90 chaperone/DNA topoisomerase II/histidine kinase"/>
    <property type="match status" value="1"/>
</dbReference>
<keyword evidence="1" id="KW-0812">Transmembrane</keyword>
<dbReference type="PANTHER" id="PTHR34220">
    <property type="entry name" value="SENSOR HISTIDINE KINASE YPDA"/>
    <property type="match status" value="1"/>
</dbReference>
<dbReference type="AlphaFoldDB" id="A0A410G199"/>
<organism evidence="4 5">
    <name type="scientific">Aequorivita ciconiae</name>
    <dbReference type="NCBI Taxonomy" id="2494375"/>
    <lineage>
        <taxon>Bacteria</taxon>
        <taxon>Pseudomonadati</taxon>
        <taxon>Bacteroidota</taxon>
        <taxon>Flavobacteriia</taxon>
        <taxon>Flavobacteriales</taxon>
        <taxon>Flavobacteriaceae</taxon>
        <taxon>Aequorivita</taxon>
    </lineage>
</organism>